<comment type="caution">
    <text evidence="7">Lacks conserved residue(s) required for the propagation of feature annotation.</text>
</comment>
<evidence type="ECO:0000256" key="2">
    <source>
        <dbReference type="ARBA" id="ARBA00009948"/>
    </source>
</evidence>
<feature type="binding site" evidence="7">
    <location>
        <position position="33"/>
    </location>
    <ligand>
        <name>phosphoenolpyruvate</name>
        <dbReference type="ChEBI" id="CHEBI:58702"/>
    </ligand>
</feature>
<evidence type="ECO:0000256" key="7">
    <source>
        <dbReference type="HAMAP-Rule" id="MF_00210"/>
    </source>
</evidence>
<dbReference type="GO" id="GO:0009423">
    <property type="term" value="P:chorismate biosynthetic process"/>
    <property type="evidence" value="ECO:0007669"/>
    <property type="project" value="UniProtKB-UniRule"/>
</dbReference>
<dbReference type="AlphaFoldDB" id="A0A432Y9I6"/>
<evidence type="ECO:0000259" key="8">
    <source>
        <dbReference type="Pfam" id="PF00275"/>
    </source>
</evidence>
<dbReference type="Proteomes" id="UP000287330">
    <property type="component" value="Unassembled WGS sequence"/>
</dbReference>
<dbReference type="UniPathway" id="UPA00053">
    <property type="reaction ID" value="UER00089"/>
</dbReference>
<evidence type="ECO:0000256" key="3">
    <source>
        <dbReference type="ARBA" id="ARBA00022605"/>
    </source>
</evidence>
<feature type="domain" description="Enolpyruvate transferase" evidence="8">
    <location>
        <begin position="23"/>
        <end position="434"/>
    </location>
</feature>
<feature type="binding site" evidence="7">
    <location>
        <position position="185"/>
    </location>
    <ligand>
        <name>3-phosphoshikimate</name>
        <dbReference type="ChEBI" id="CHEBI:145989"/>
    </ligand>
</feature>
<feature type="binding site" evidence="7">
    <location>
        <position position="184"/>
    </location>
    <ligand>
        <name>3-phosphoshikimate</name>
        <dbReference type="ChEBI" id="CHEBI:145989"/>
    </ligand>
</feature>
<comment type="subcellular location">
    <subcellularLocation>
        <location evidence="7">Cytoplasm</location>
    </subcellularLocation>
</comment>
<protein>
    <recommendedName>
        <fullName evidence="7">3-phosphoshikimate 1-carboxyvinyltransferase</fullName>
        <ecNumber evidence="7">2.5.1.19</ecNumber>
    </recommendedName>
    <alternativeName>
        <fullName evidence="7">5-enolpyruvylshikimate-3-phosphate synthase</fullName>
        <shortName evidence="7">EPSP synthase</shortName>
        <shortName evidence="7">EPSPS</shortName>
    </alternativeName>
</protein>
<name>A0A432Y9I6_9GAMM</name>
<dbReference type="InterPro" id="IPR023193">
    <property type="entry name" value="EPSP_synthase_CS"/>
</dbReference>
<comment type="similarity">
    <text evidence="2 7">Belongs to the EPSP synthase family.</text>
</comment>
<dbReference type="NCBIfam" id="TIGR01356">
    <property type="entry name" value="aroA"/>
    <property type="match status" value="1"/>
</dbReference>
<comment type="caution">
    <text evidence="9">The sequence shown here is derived from an EMBL/GenBank/DDBJ whole genome shotgun (WGS) entry which is preliminary data.</text>
</comment>
<feature type="binding site" evidence="7">
    <location>
        <position position="138"/>
    </location>
    <ligand>
        <name>phosphoenolpyruvate</name>
        <dbReference type="ChEBI" id="CHEBI:58702"/>
    </ligand>
</feature>
<feature type="binding site" evidence="7">
    <location>
        <position position="38"/>
    </location>
    <ligand>
        <name>3-phosphoshikimate</name>
        <dbReference type="ChEBI" id="CHEBI:145989"/>
    </ligand>
</feature>
<dbReference type="PANTHER" id="PTHR21090:SF5">
    <property type="entry name" value="PENTAFUNCTIONAL AROM POLYPEPTIDE"/>
    <property type="match status" value="1"/>
</dbReference>
<proteinExistence type="inferred from homology"/>
<keyword evidence="7" id="KW-0963">Cytoplasm</keyword>
<comment type="catalytic activity">
    <reaction evidence="6">
        <text>3-phosphoshikimate + phosphoenolpyruvate = 5-O-(1-carboxyvinyl)-3-phosphoshikimate + phosphate</text>
        <dbReference type="Rhea" id="RHEA:21256"/>
        <dbReference type="ChEBI" id="CHEBI:43474"/>
        <dbReference type="ChEBI" id="CHEBI:57701"/>
        <dbReference type="ChEBI" id="CHEBI:58702"/>
        <dbReference type="ChEBI" id="CHEBI:145989"/>
        <dbReference type="EC" id="2.5.1.19"/>
    </reaction>
    <physiologicalReaction direction="left-to-right" evidence="6">
        <dbReference type="Rhea" id="RHEA:21257"/>
    </physiologicalReaction>
</comment>
<dbReference type="PIRSF" id="PIRSF000505">
    <property type="entry name" value="EPSPS"/>
    <property type="match status" value="1"/>
</dbReference>
<dbReference type="HAMAP" id="MF_00210">
    <property type="entry name" value="EPSP_synth"/>
    <property type="match status" value="1"/>
</dbReference>
<organism evidence="9 10">
    <name type="scientific">Idiomarina fontislapidosi</name>
    <dbReference type="NCBI Taxonomy" id="263723"/>
    <lineage>
        <taxon>Bacteria</taxon>
        <taxon>Pseudomonadati</taxon>
        <taxon>Pseudomonadota</taxon>
        <taxon>Gammaproteobacteria</taxon>
        <taxon>Alteromonadales</taxon>
        <taxon>Idiomarinaceae</taxon>
        <taxon>Idiomarina</taxon>
    </lineage>
</organism>
<sequence>MHNKGTKLLNLPDPLHLATRTGCSGTITLPGSKSISNRALLMAALCNQPVTLKNVLESDDTARMLEALQILGVTITRNESDPSEYQLHGWGGRWQPRHDELFLGNAGTAVRPLVAVLAASLREDQAMRLDGNARMRERPIAALIDSLTAAGADIACHAEPGFLPLTIRGGLSGGEVRIDGSVSSQYISALLMALPLLPQDSELMLVNDVISVPYIDLTLAMLRDFGNRIRKLSDRHYAIAGGQQYRSPETYFVEGDASGASYWLGAAAISGGPITIYGVGKHSIQGDVRFAELVQKMGATVEMLEHGIRVYREGALKAIDVDCNDIPDAAMTLAPMALFAQGTTVIRNVASWRVKETDRLAAMATELRKVGARVEEGADYLSVTPPEQWQHATLDTYDDHRMAMCGALIAFSPVGVSINDPQCCSKTYPRFFEEFSRLCHD</sequence>
<feature type="binding site" evidence="7">
    <location>
        <position position="107"/>
    </location>
    <ligand>
        <name>phosphoenolpyruvate</name>
        <dbReference type="ChEBI" id="CHEBI:58702"/>
    </ligand>
</feature>
<evidence type="ECO:0000313" key="9">
    <source>
        <dbReference type="EMBL" id="RUO57628.1"/>
    </source>
</evidence>
<dbReference type="Pfam" id="PF00275">
    <property type="entry name" value="EPSP_synthase"/>
    <property type="match status" value="1"/>
</dbReference>
<dbReference type="SUPFAM" id="SSF55205">
    <property type="entry name" value="EPT/RTPC-like"/>
    <property type="match status" value="1"/>
</dbReference>
<feature type="binding site" evidence="7">
    <location>
        <position position="34"/>
    </location>
    <ligand>
        <name>3-phosphoshikimate</name>
        <dbReference type="ChEBI" id="CHEBI:145989"/>
    </ligand>
</feature>
<feature type="binding site" evidence="7">
    <location>
        <position position="211"/>
    </location>
    <ligand>
        <name>3-phosphoshikimate</name>
        <dbReference type="ChEBI" id="CHEBI:145989"/>
    </ligand>
</feature>
<evidence type="ECO:0000256" key="4">
    <source>
        <dbReference type="ARBA" id="ARBA00022679"/>
    </source>
</evidence>
<dbReference type="OrthoDB" id="9809920at2"/>
<dbReference type="GO" id="GO:0003866">
    <property type="term" value="F:3-phosphoshikimate 1-carboxyvinyltransferase activity"/>
    <property type="evidence" value="ECO:0007669"/>
    <property type="project" value="UniProtKB-UniRule"/>
</dbReference>
<dbReference type="PANTHER" id="PTHR21090">
    <property type="entry name" value="AROM/DEHYDROQUINATE SYNTHASE"/>
    <property type="match status" value="1"/>
</dbReference>
<feature type="binding site" evidence="7">
    <location>
        <position position="185"/>
    </location>
    <ligand>
        <name>phosphoenolpyruvate</name>
        <dbReference type="ChEBI" id="CHEBI:58702"/>
    </ligand>
</feature>
<comment type="pathway">
    <text evidence="1 7">Metabolic intermediate biosynthesis; chorismate biosynthesis; chorismate from D-erythrose 4-phosphate and phosphoenolpyruvate: step 6/7.</text>
</comment>
<feature type="binding site" evidence="7">
    <location>
        <position position="328"/>
    </location>
    <ligand>
        <name>3-phosphoshikimate</name>
        <dbReference type="ChEBI" id="CHEBI:145989"/>
    </ligand>
</feature>
<dbReference type="InterPro" id="IPR013792">
    <property type="entry name" value="RNA3'P_cycl/enolpyr_Trfase_a/b"/>
</dbReference>
<gene>
    <name evidence="7 9" type="primary">aroA</name>
    <name evidence="9" type="ORF">CWE25_03950</name>
</gene>
<dbReference type="CDD" id="cd01556">
    <property type="entry name" value="EPSP_synthase"/>
    <property type="match status" value="1"/>
</dbReference>
<dbReference type="PROSITE" id="PS00104">
    <property type="entry name" value="EPSP_SYNTHASE_1"/>
    <property type="match status" value="1"/>
</dbReference>
<dbReference type="InterPro" id="IPR036968">
    <property type="entry name" value="Enolpyruvate_Tfrase_sf"/>
</dbReference>
<feature type="binding site" evidence="7">
    <location>
        <position position="33"/>
    </location>
    <ligand>
        <name>3-phosphoshikimate</name>
        <dbReference type="ChEBI" id="CHEBI:145989"/>
    </ligand>
</feature>
<feature type="binding site" evidence="7">
    <location>
        <position position="359"/>
    </location>
    <ligand>
        <name>phosphoenolpyruvate</name>
        <dbReference type="ChEBI" id="CHEBI:58702"/>
    </ligand>
</feature>
<keyword evidence="4 7" id="KW-0808">Transferase</keyword>
<evidence type="ECO:0000256" key="5">
    <source>
        <dbReference type="ARBA" id="ARBA00023141"/>
    </source>
</evidence>
<feature type="active site" description="Proton acceptor" evidence="7">
    <location>
        <position position="328"/>
    </location>
</feature>
<keyword evidence="5 7" id="KW-0057">Aromatic amino acid biosynthesis</keyword>
<dbReference type="InterPro" id="IPR001986">
    <property type="entry name" value="Enolpyruvate_Tfrase_dom"/>
</dbReference>
<dbReference type="EC" id="2.5.1.19" evidence="7"/>
<keyword evidence="10" id="KW-1185">Reference proteome</keyword>
<dbReference type="PROSITE" id="PS00885">
    <property type="entry name" value="EPSP_SYNTHASE_2"/>
    <property type="match status" value="1"/>
</dbReference>
<dbReference type="GO" id="GO:0005737">
    <property type="term" value="C:cytoplasm"/>
    <property type="evidence" value="ECO:0007669"/>
    <property type="project" value="UniProtKB-SubCell"/>
</dbReference>
<comment type="function">
    <text evidence="7">Catalyzes the transfer of the enolpyruvyl moiety of phosphoenolpyruvate (PEP) to the 5-hydroxyl of shikimate-3-phosphate (S3P) to produce enolpyruvyl shikimate-3-phosphate and inorganic phosphate.</text>
</comment>
<feature type="binding site" evidence="7">
    <location>
        <position position="355"/>
    </location>
    <ligand>
        <name>3-phosphoshikimate</name>
        <dbReference type="ChEBI" id="CHEBI:145989"/>
    </ligand>
</feature>
<dbReference type="GO" id="GO:0009073">
    <property type="term" value="P:aromatic amino acid family biosynthetic process"/>
    <property type="evidence" value="ECO:0007669"/>
    <property type="project" value="UniProtKB-KW"/>
</dbReference>
<evidence type="ECO:0000313" key="10">
    <source>
        <dbReference type="Proteomes" id="UP000287330"/>
    </source>
</evidence>
<evidence type="ECO:0000256" key="6">
    <source>
        <dbReference type="ARBA" id="ARBA00044633"/>
    </source>
</evidence>
<dbReference type="Gene3D" id="3.65.10.10">
    <property type="entry name" value="Enolpyruvate transferase domain"/>
    <property type="match status" value="2"/>
</dbReference>
<feature type="binding site" evidence="7">
    <location>
        <position position="183"/>
    </location>
    <ligand>
        <name>3-phosphoshikimate</name>
        <dbReference type="ChEBI" id="CHEBI:145989"/>
    </ligand>
</feature>
<dbReference type="EMBL" id="PIPV01000002">
    <property type="protein sequence ID" value="RUO57628.1"/>
    <property type="molecule type" value="Genomic_DNA"/>
</dbReference>
<accession>A0A432Y9I6</accession>
<feature type="binding site" evidence="7">
    <location>
        <position position="401"/>
    </location>
    <ligand>
        <name>phosphoenolpyruvate</name>
        <dbReference type="ChEBI" id="CHEBI:58702"/>
    </ligand>
</feature>
<evidence type="ECO:0000256" key="1">
    <source>
        <dbReference type="ARBA" id="ARBA00004811"/>
    </source>
</evidence>
<dbReference type="InterPro" id="IPR006264">
    <property type="entry name" value="EPSP_synthase"/>
</dbReference>
<comment type="subunit">
    <text evidence="7">Monomer.</text>
</comment>
<feature type="binding site" evidence="7">
    <location>
        <position position="426"/>
    </location>
    <ligand>
        <name>phosphoenolpyruvate</name>
        <dbReference type="ChEBI" id="CHEBI:58702"/>
    </ligand>
</feature>
<dbReference type="GO" id="GO:0008652">
    <property type="term" value="P:amino acid biosynthetic process"/>
    <property type="evidence" value="ECO:0007669"/>
    <property type="project" value="UniProtKB-KW"/>
</dbReference>
<reference evidence="10" key="1">
    <citation type="journal article" date="2018" name="Front. Microbiol.">
        <title>Genome-Based Analysis Reveals the Taxonomy and Diversity of the Family Idiomarinaceae.</title>
        <authorList>
            <person name="Liu Y."/>
            <person name="Lai Q."/>
            <person name="Shao Z."/>
        </authorList>
    </citation>
    <scope>NUCLEOTIDE SEQUENCE [LARGE SCALE GENOMIC DNA]</scope>
    <source>
        <strain evidence="10">F23</strain>
    </source>
</reference>
<keyword evidence="3 7" id="KW-0028">Amino-acid biosynthesis</keyword>